<accession>K8XND4</accession>
<dbReference type="Proteomes" id="UP000005951">
    <property type="component" value="Unassembled WGS sequence"/>
</dbReference>
<evidence type="ECO:0008006" key="3">
    <source>
        <dbReference type="Google" id="ProtNLM"/>
    </source>
</evidence>
<protein>
    <recommendedName>
        <fullName evidence="3">DUF4192 domain-containing protein</fullName>
    </recommendedName>
</protein>
<dbReference type="AlphaFoldDB" id="K8XND4"/>
<dbReference type="InterPro" id="IPR025447">
    <property type="entry name" value="DUF4192"/>
</dbReference>
<reference evidence="1 2" key="1">
    <citation type="journal article" date="2013" name="Genome Announc.">
        <title>Draft Genome Sequence of Rhodococcus opacus Strain M213 Shows a Diverse Catabolic Potential.</title>
        <authorList>
            <person name="Pathak A."/>
            <person name="Green S.J."/>
            <person name="Ogram A."/>
            <person name="Chauhan A."/>
        </authorList>
    </citation>
    <scope>NUCLEOTIDE SEQUENCE [LARGE SCALE GENOMIC DNA]</scope>
    <source>
        <strain evidence="1 2">M213</strain>
    </source>
</reference>
<gene>
    <name evidence="1" type="ORF">WSS_A26005</name>
</gene>
<evidence type="ECO:0000313" key="1">
    <source>
        <dbReference type="EMBL" id="EKT79742.1"/>
    </source>
</evidence>
<dbReference type="EMBL" id="AJYC02000078">
    <property type="protein sequence ID" value="EKT79742.1"/>
    <property type="molecule type" value="Genomic_DNA"/>
</dbReference>
<name>K8XND4_RHOOP</name>
<organism evidence="1 2">
    <name type="scientific">Rhodococcus opacus M213</name>
    <dbReference type="NCBI Taxonomy" id="1129896"/>
    <lineage>
        <taxon>Bacteria</taxon>
        <taxon>Bacillati</taxon>
        <taxon>Actinomycetota</taxon>
        <taxon>Actinomycetes</taxon>
        <taxon>Mycobacteriales</taxon>
        <taxon>Nocardiaceae</taxon>
        <taxon>Rhodococcus</taxon>
    </lineage>
</organism>
<comment type="caution">
    <text evidence="1">The sequence shown here is derived from an EMBL/GenBank/DDBJ whole genome shotgun (WGS) entry which is preliminary data.</text>
</comment>
<dbReference type="Pfam" id="PF13830">
    <property type="entry name" value="DUF4192"/>
    <property type="match status" value="1"/>
</dbReference>
<dbReference type="RefSeq" id="WP_005260836.1">
    <property type="nucleotide sequence ID" value="NZ_AJYC02000078.1"/>
</dbReference>
<evidence type="ECO:0000313" key="2">
    <source>
        <dbReference type="Proteomes" id="UP000005951"/>
    </source>
</evidence>
<proteinExistence type="predicted"/>
<sequence length="327" mass="33971">MIRLSTATDVLAAIPALLGFTPVQSIVAILVGESDTDRAPRVILAARYDADTDVSTVVYQLCGIAVREQVTGALLIAVVGGPSASAALDNMAMLGDGLEAHGVRVMMSLHTAELVEGTQWVDLDTLERGAMPDPSTSAVTATMVAEGRSIETTRAAIAARYGIAAEADPRPAHDALHDQGHDFPRATITELVAVARSREIPSADLAARVGMVAAASPQLRDALLSLAHYGAAEAHAVMLLVANQLRGAARVQTLTAAGLFAYLDGRGTEAGIAFDVARETAESAPETDTGLLDLLDIAVQNGIHPDKVAQLVTVGVEVAQQLGVEFD</sequence>